<dbReference type="EMBL" id="MW015081">
    <property type="protein sequence ID" value="QPX48283.1"/>
    <property type="molecule type" value="Genomic_DNA"/>
</dbReference>
<dbReference type="KEGG" id="vg:77946488"/>
<evidence type="ECO:0000313" key="1">
    <source>
        <dbReference type="EMBL" id="QPX48283.1"/>
    </source>
</evidence>
<sequence>MPRGQLTKQEIKRILLMYKHELYEENIGYTSDPKGLAHKYLNKILDKIEEYAR</sequence>
<dbReference type="Proteomes" id="UP000664915">
    <property type="component" value="Segment"/>
</dbReference>
<organism evidence="1 2">
    <name type="scientific">Synechococcus phage S-SRM01</name>
    <dbReference type="NCBI Taxonomy" id="2781608"/>
    <lineage>
        <taxon>Viruses</taxon>
        <taxon>Duplodnaviria</taxon>
        <taxon>Heunggongvirae</taxon>
        <taxon>Uroviricota</taxon>
        <taxon>Caudoviricetes</taxon>
        <taxon>Pantevenvirales</taxon>
        <taxon>Kyanoviridae</taxon>
        <taxon>Serangoonvirus</taxon>
        <taxon>Serangoonvirus essarone</taxon>
    </lineage>
</organism>
<dbReference type="GeneID" id="77946488"/>
<protein>
    <submittedName>
        <fullName evidence="1">Uncharacterized protein</fullName>
    </submittedName>
</protein>
<name>A0A879R272_9CAUD</name>
<evidence type="ECO:0000313" key="2">
    <source>
        <dbReference type="Proteomes" id="UP000664915"/>
    </source>
</evidence>
<keyword evidence="2" id="KW-1185">Reference proteome</keyword>
<dbReference type="RefSeq" id="YP_010670293.1">
    <property type="nucleotide sequence ID" value="NC_070963.1"/>
</dbReference>
<accession>A0A879R272</accession>
<reference evidence="1" key="1">
    <citation type="submission" date="2020-09" db="EMBL/GenBank/DDBJ databases">
        <authorList>
            <person name="Zhang D."/>
            <person name="Hatherill J.R."/>
            <person name="Ramirez J.F."/>
            <person name="Edinger B."/>
            <person name="Balarin R."/>
            <person name="Sullivan A."/>
            <person name="Humpal K.M."/>
            <person name="Guseva A."/>
            <person name="Butela K.A."/>
            <person name="Garlena R.A."/>
            <person name="Russell D.A."/>
            <person name="Pope W.H."/>
            <person name="Jacobs-Sera D."/>
            <person name="Hatfull G.F."/>
        </authorList>
    </citation>
    <scope>NUCLEOTIDE SEQUENCE</scope>
</reference>
<proteinExistence type="predicted"/>